<protein>
    <submittedName>
        <fullName evidence="1">Uncharacterized protein</fullName>
    </submittedName>
</protein>
<dbReference type="AlphaFoldDB" id="A0A1E3K8G4"/>
<name>A0A1E3K8G4_9TREE</name>
<reference evidence="1 2" key="1">
    <citation type="submission" date="2016-06" db="EMBL/GenBank/DDBJ databases">
        <title>Evolution of pathogenesis and genome organization in the Tremellales.</title>
        <authorList>
            <person name="Cuomo C."/>
            <person name="Litvintseva A."/>
            <person name="Heitman J."/>
            <person name="Chen Y."/>
            <person name="Sun S."/>
            <person name="Springer D."/>
            <person name="Dromer F."/>
            <person name="Young S."/>
            <person name="Zeng Q."/>
            <person name="Chapman S."/>
            <person name="Gujja S."/>
            <person name="Saif S."/>
            <person name="Birren B."/>
        </authorList>
    </citation>
    <scope>NUCLEOTIDE SEQUENCE [LARGE SCALE GENOMIC DNA]</scope>
    <source>
        <strain evidence="1 2">CBS 6273</strain>
    </source>
</reference>
<sequence>MHSDAPPTLRDITSAAAIQDWAGLSPNDSHPGDPSTIHPISEIPAAVMNDRAKNLDLPQHHGVVERLLASLKHNEELSNLLQAERSLSQTLQSYLLTDMEIINRLQDKTKELESQCKRKTEHICELERVNKDNIIDYHSISQERDEMACYVAFLKERPQYLPLSERSKSGKVNEDFELYMWDVKVERDQYKSKLEYQATRVGELEDKIKQQEAYKSDLTASADRYLNLTKKQEEEVGTLKDEVAYLEDHLDALLKYAPPSVQLQEQLWKVVEHARSTFGPEFETISTPWAAEQLEILQAAPDVCDFWTQSIIVHLAQHLEAQSSRKAEETEEEKRVRLAEKELATDLMFRCPDAVLYQYWRDLGYKGCYKEIMSGR</sequence>
<organism evidence="1 2">
    <name type="scientific">Cryptococcus amylolentus CBS 6273</name>
    <dbReference type="NCBI Taxonomy" id="1296118"/>
    <lineage>
        <taxon>Eukaryota</taxon>
        <taxon>Fungi</taxon>
        <taxon>Dikarya</taxon>
        <taxon>Basidiomycota</taxon>
        <taxon>Agaricomycotina</taxon>
        <taxon>Tremellomycetes</taxon>
        <taxon>Tremellales</taxon>
        <taxon>Cryptococcaceae</taxon>
        <taxon>Cryptococcus</taxon>
    </lineage>
</organism>
<dbReference type="EMBL" id="MEKH01000004">
    <property type="protein sequence ID" value="ODO09474.1"/>
    <property type="molecule type" value="Genomic_DNA"/>
</dbReference>
<accession>A0A1E3K8G4</accession>
<comment type="caution">
    <text evidence="1">The sequence shown here is derived from an EMBL/GenBank/DDBJ whole genome shotgun (WGS) entry which is preliminary data.</text>
</comment>
<proteinExistence type="predicted"/>
<dbReference type="Proteomes" id="UP000095149">
    <property type="component" value="Unassembled WGS sequence"/>
</dbReference>
<evidence type="ECO:0000313" key="2">
    <source>
        <dbReference type="Proteomes" id="UP000095149"/>
    </source>
</evidence>
<evidence type="ECO:0000313" key="1">
    <source>
        <dbReference type="EMBL" id="ODO09474.1"/>
    </source>
</evidence>
<gene>
    <name evidence="1" type="ORF">I350_03074</name>
</gene>